<dbReference type="SUPFAM" id="SSF56645">
    <property type="entry name" value="Acyl-CoA dehydrogenase NM domain-like"/>
    <property type="match status" value="1"/>
</dbReference>
<evidence type="ECO:0000256" key="11">
    <source>
        <dbReference type="SAM" id="Phobius"/>
    </source>
</evidence>
<evidence type="ECO:0000256" key="5">
    <source>
        <dbReference type="ARBA" id="ARBA00022827"/>
    </source>
</evidence>
<dbReference type="InterPro" id="IPR046373">
    <property type="entry name" value="Acyl-CoA_Oxase/DH_mid-dom_sf"/>
</dbReference>
<dbReference type="Proteomes" id="UP000250572">
    <property type="component" value="Unassembled WGS sequence"/>
</dbReference>
<comment type="similarity">
    <text evidence="3">Belongs to the acyl-CoA dehydrogenase family.</text>
</comment>
<dbReference type="PROSITE" id="PS00073">
    <property type="entry name" value="ACYL_COA_DH_2"/>
    <property type="match status" value="1"/>
</dbReference>
<accession>A0A315VD46</accession>
<dbReference type="GO" id="GO:0005759">
    <property type="term" value="C:mitochondrial matrix"/>
    <property type="evidence" value="ECO:0007669"/>
    <property type="project" value="UniProtKB-SubCell"/>
</dbReference>
<keyword evidence="4" id="KW-0285">Flavoprotein</keyword>
<keyword evidence="11" id="KW-1133">Transmembrane helix</keyword>
<dbReference type="GO" id="GO:0004361">
    <property type="term" value="F:glutaryl-CoA dehydrogenase activity"/>
    <property type="evidence" value="ECO:0007669"/>
    <property type="project" value="TreeGrafter"/>
</dbReference>
<evidence type="ECO:0000256" key="6">
    <source>
        <dbReference type="ARBA" id="ARBA00022946"/>
    </source>
</evidence>
<proteinExistence type="inferred from homology"/>
<evidence type="ECO:0000256" key="9">
    <source>
        <dbReference type="ARBA" id="ARBA00039507"/>
    </source>
</evidence>
<dbReference type="GO" id="GO:0005743">
    <property type="term" value="C:mitochondrial inner membrane"/>
    <property type="evidence" value="ECO:0007669"/>
    <property type="project" value="TreeGrafter"/>
</dbReference>
<dbReference type="InterPro" id="IPR052033">
    <property type="entry name" value="Glutaryl-CoA_DH_mitochondrial"/>
</dbReference>
<dbReference type="FunFam" id="1.10.540.10:FF:000026">
    <property type="entry name" value="Acyl-CoA dehydrogenase medium chain"/>
    <property type="match status" value="1"/>
</dbReference>
<dbReference type="InterPro" id="IPR009075">
    <property type="entry name" value="AcylCo_DH/oxidase_C"/>
</dbReference>
<evidence type="ECO:0000256" key="3">
    <source>
        <dbReference type="ARBA" id="ARBA00009347"/>
    </source>
</evidence>
<dbReference type="Pfam" id="PF02771">
    <property type="entry name" value="Acyl-CoA_dh_N"/>
    <property type="match status" value="1"/>
</dbReference>
<reference evidence="14 15" key="1">
    <citation type="journal article" date="2018" name="G3 (Bethesda)">
        <title>A High-Quality Reference Genome for the Invasive Mosquitofish Gambusia affinis Using a Chicago Library.</title>
        <authorList>
            <person name="Hoffberg S.L."/>
            <person name="Troendle N.J."/>
            <person name="Glenn T.C."/>
            <person name="Mahmud O."/>
            <person name="Louha S."/>
            <person name="Chalopin D."/>
            <person name="Bennetzen J.L."/>
            <person name="Mauricio R."/>
        </authorList>
    </citation>
    <scope>NUCLEOTIDE SEQUENCE [LARGE SCALE GENOMIC DNA]</scope>
    <source>
        <strain evidence="14">NE01/NJP1002.9</strain>
        <tissue evidence="14">Muscle</tissue>
    </source>
</reference>
<organism evidence="14 15">
    <name type="scientific">Gambusia affinis</name>
    <name type="common">Western mosquitofish</name>
    <name type="synonym">Heterandria affinis</name>
    <dbReference type="NCBI Taxonomy" id="33528"/>
    <lineage>
        <taxon>Eukaryota</taxon>
        <taxon>Metazoa</taxon>
        <taxon>Chordata</taxon>
        <taxon>Craniata</taxon>
        <taxon>Vertebrata</taxon>
        <taxon>Euteleostomi</taxon>
        <taxon>Actinopterygii</taxon>
        <taxon>Neopterygii</taxon>
        <taxon>Teleostei</taxon>
        <taxon>Neoteleostei</taxon>
        <taxon>Acanthomorphata</taxon>
        <taxon>Ovalentaria</taxon>
        <taxon>Atherinomorphae</taxon>
        <taxon>Cyprinodontiformes</taxon>
        <taxon>Poeciliidae</taxon>
        <taxon>Poeciliinae</taxon>
        <taxon>Gambusia</taxon>
    </lineage>
</organism>
<keyword evidence="6" id="KW-0809">Transit peptide</keyword>
<dbReference type="STRING" id="33528.ENSGAFP00000020179"/>
<dbReference type="InterPro" id="IPR037069">
    <property type="entry name" value="AcylCoA_DH/ox_N_sf"/>
</dbReference>
<evidence type="ECO:0000256" key="8">
    <source>
        <dbReference type="ARBA" id="ARBA00023128"/>
    </source>
</evidence>
<dbReference type="AlphaFoldDB" id="A0A315VD46"/>
<feature type="domain" description="Acyl-CoA dehydrogenase/oxidase C-terminal" evidence="12">
    <location>
        <begin position="547"/>
        <end position="687"/>
    </location>
</feature>
<keyword evidence="7" id="KW-0560">Oxidoreductase</keyword>
<dbReference type="InterPro" id="IPR006089">
    <property type="entry name" value="Acyl-CoA_DH_CS"/>
</dbReference>
<evidence type="ECO:0000256" key="4">
    <source>
        <dbReference type="ARBA" id="ARBA00022630"/>
    </source>
</evidence>
<evidence type="ECO:0000256" key="2">
    <source>
        <dbReference type="ARBA" id="ARBA00004305"/>
    </source>
</evidence>
<evidence type="ECO:0000256" key="10">
    <source>
        <dbReference type="SAM" id="MobiDB-lite"/>
    </source>
</evidence>
<dbReference type="Gene3D" id="2.40.110.10">
    <property type="entry name" value="Butyryl-CoA Dehydrogenase, subunit A, domain 2"/>
    <property type="match status" value="2"/>
</dbReference>
<name>A0A315VD46_GAMAF</name>
<dbReference type="InterPro" id="IPR009100">
    <property type="entry name" value="AcylCoA_DH/oxidase_NM_dom_sf"/>
</dbReference>
<feature type="compositionally biased region" description="Basic and acidic residues" evidence="10">
    <location>
        <begin position="967"/>
        <end position="978"/>
    </location>
</feature>
<dbReference type="SUPFAM" id="SSF47203">
    <property type="entry name" value="Acyl-CoA dehydrogenase C-terminal domain-like"/>
    <property type="match status" value="1"/>
</dbReference>
<evidence type="ECO:0000256" key="7">
    <source>
        <dbReference type="ARBA" id="ARBA00023002"/>
    </source>
</evidence>
<evidence type="ECO:0000313" key="14">
    <source>
        <dbReference type="EMBL" id="PWA16907.1"/>
    </source>
</evidence>
<gene>
    <name evidence="14" type="ORF">CCH79_00012781</name>
</gene>
<feature type="transmembrane region" description="Helical" evidence="11">
    <location>
        <begin position="750"/>
        <end position="768"/>
    </location>
</feature>
<dbReference type="PANTHER" id="PTHR42807">
    <property type="entry name" value="GLUTARYL-COA DEHYDROGENASE, MITOCHONDRIAL"/>
    <property type="match status" value="1"/>
</dbReference>
<sequence>MTKKIMTQTMTAAKNRSRTMKIKLIIMAITRPLQSENRLMSYIINCVIINQSEVSVIDPNRALYNHEVERNMKYSSGKKQETTAASPIENLLSMAIENLLHCEQQHQFKIRDGGGLPVGIASLHGNPSDEAEERNFSQAHADHKYVTSLRFSPPAPFSRSVLLLADDQAADSTVTMEMSRRGKTSRSDRLLAATALREREREREREGERKRPSQNARFHNGLIIDYTEDASFLRLQRKLIATGWQHHGIKRMMALRSALTRLLTSSQKCAAVTAGRAQGTAAASAKAKVAFNWQDSLDLDGQLTEEEIMIRDTFRNYCQEKLMPRILMANRHERKLRLLVTGKQVHSKLLYVYLHLYRKCQKSFCRELLVFDYSNLYRLTDFHREIVSEMGELGVLGPTIKGYGCAGTSYVAYGLIAREVERVDSGYRSVMSVQSSLVMHPIYAYGTEAQKEKYLPRLARGEIIGCFGLTEPNHGSDPSSMETRAKCEDGRVRGFILERGMKGFTTPKIEGKFSLRASATGMILMDEVEVPNENLLPHASGLGGPFGCLNNARYGIAWGALGAAEFCFHTARQYTLDRIQFGVPLARNQLMQKKMADMLTEITIGLQSCLTLGRLIDQKKAAPEMISMLKRNSCGKALDIARQARDMLGGNGIADEYHIIRHVMNLEAVNTYEGTHDIHALILGRAITGLQAFTKKLHFSRRSSYSGNMDSFNYTDPVGQSFQYLVENVEPLYKQYKPPPRDLIQLPKSVLYLIMAALVVVAVAYAIVGHLIKDLMLDITDCLLGPLEDDLKKDAEVGGVDPLHIPPSLSHSHPNAFHVWNQDDIIIPMTPVNESPLASPLISVIPYIPSFFPSPLSIASPTTTQPLPRENLDDWTILVKSELVSRHWLAQFIMDLGAANLQSFRLIPCWQARPFSVTEKELTVKVLSQTALQQQPISCREPKLHKSESHTRVARRKPQEVLFADCHKSSGEESKHVDGALVRGDQNAK</sequence>
<dbReference type="GO" id="GO:0050660">
    <property type="term" value="F:flavin adenine dinucleotide binding"/>
    <property type="evidence" value="ECO:0007669"/>
    <property type="project" value="InterPro"/>
</dbReference>
<dbReference type="EMBL" id="NHOQ01002459">
    <property type="protein sequence ID" value="PWA16907.1"/>
    <property type="molecule type" value="Genomic_DNA"/>
</dbReference>
<comment type="subcellular location">
    <subcellularLocation>
        <location evidence="2">Mitochondrion matrix</location>
    </subcellularLocation>
</comment>
<dbReference type="FunFam" id="1.20.140.10:FF:000006">
    <property type="entry name" value="Glutaryl-CoA dehydrogenase, mitochondrial"/>
    <property type="match status" value="1"/>
</dbReference>
<dbReference type="InterPro" id="IPR013786">
    <property type="entry name" value="AcylCoA_DH/ox_N"/>
</dbReference>
<dbReference type="Gene3D" id="1.10.540.10">
    <property type="entry name" value="Acyl-CoA dehydrogenase/oxidase, N-terminal domain"/>
    <property type="match status" value="2"/>
</dbReference>
<comment type="caution">
    <text evidence="14">The sequence shown here is derived from an EMBL/GenBank/DDBJ whole genome shotgun (WGS) entry which is preliminary data.</text>
</comment>
<evidence type="ECO:0000259" key="12">
    <source>
        <dbReference type="Pfam" id="PF00441"/>
    </source>
</evidence>
<dbReference type="GO" id="GO:0033539">
    <property type="term" value="P:fatty acid beta-oxidation using acyl-CoA dehydrogenase"/>
    <property type="evidence" value="ECO:0007669"/>
    <property type="project" value="TreeGrafter"/>
</dbReference>
<dbReference type="Gene3D" id="1.20.140.10">
    <property type="entry name" value="Butyryl-CoA Dehydrogenase, subunit A, domain 3"/>
    <property type="match status" value="1"/>
</dbReference>
<dbReference type="Pfam" id="PF00441">
    <property type="entry name" value="Acyl-CoA_dh_1"/>
    <property type="match status" value="1"/>
</dbReference>
<keyword evidence="5" id="KW-0274">FAD</keyword>
<feature type="region of interest" description="Disordered" evidence="10">
    <location>
        <begin position="194"/>
        <end position="216"/>
    </location>
</feature>
<dbReference type="GO" id="GO:0000062">
    <property type="term" value="F:fatty-acyl-CoA binding"/>
    <property type="evidence" value="ECO:0007669"/>
    <property type="project" value="TreeGrafter"/>
</dbReference>
<keyword evidence="15" id="KW-1185">Reference proteome</keyword>
<evidence type="ECO:0000256" key="1">
    <source>
        <dbReference type="ARBA" id="ARBA00001974"/>
    </source>
</evidence>
<dbReference type="InterPro" id="IPR036250">
    <property type="entry name" value="AcylCo_DH-like_C"/>
</dbReference>
<dbReference type="PANTHER" id="PTHR42807:SF1">
    <property type="entry name" value="GLUTARYL-COA DEHYDROGENASE, MITOCHONDRIAL"/>
    <property type="match status" value="1"/>
</dbReference>
<keyword evidence="11" id="KW-0472">Membrane</keyword>
<evidence type="ECO:0000313" key="15">
    <source>
        <dbReference type="Proteomes" id="UP000250572"/>
    </source>
</evidence>
<keyword evidence="8" id="KW-0496">Mitochondrion</keyword>
<comment type="cofactor">
    <cofactor evidence="1">
        <name>FAD</name>
        <dbReference type="ChEBI" id="CHEBI:57692"/>
    </cofactor>
</comment>
<evidence type="ECO:0000259" key="13">
    <source>
        <dbReference type="Pfam" id="PF02771"/>
    </source>
</evidence>
<feature type="domain" description="Acyl-CoA dehydrogenase/oxidase N-terminal" evidence="13">
    <location>
        <begin position="363"/>
        <end position="462"/>
    </location>
</feature>
<dbReference type="CDD" id="cd01151">
    <property type="entry name" value="GCD"/>
    <property type="match status" value="1"/>
</dbReference>
<keyword evidence="11" id="KW-0812">Transmembrane</keyword>
<protein>
    <recommendedName>
        <fullName evidence="9">Glutaryl-CoA dehydrogenase, mitochondrial</fullName>
    </recommendedName>
</protein>
<dbReference type="GO" id="GO:0046949">
    <property type="term" value="P:fatty-acyl-CoA biosynthetic process"/>
    <property type="evidence" value="ECO:0007669"/>
    <property type="project" value="TreeGrafter"/>
</dbReference>
<feature type="region of interest" description="Disordered" evidence="10">
    <location>
        <begin position="967"/>
        <end position="989"/>
    </location>
</feature>
<feature type="compositionally biased region" description="Basic and acidic residues" evidence="10">
    <location>
        <begin position="196"/>
        <end position="211"/>
    </location>
</feature>